<keyword evidence="4" id="KW-0812">Transmembrane</keyword>
<protein>
    <recommendedName>
        <fullName evidence="7">Zinc ABC transporter substrate-binding protein</fullName>
    </recommendedName>
</protein>
<evidence type="ECO:0000256" key="2">
    <source>
        <dbReference type="ARBA" id="ARBA00022448"/>
    </source>
</evidence>
<evidence type="ECO:0000256" key="4">
    <source>
        <dbReference type="SAM" id="Phobius"/>
    </source>
</evidence>
<evidence type="ECO:0000256" key="1">
    <source>
        <dbReference type="ARBA" id="ARBA00011028"/>
    </source>
</evidence>
<keyword evidence="4" id="KW-0472">Membrane</keyword>
<keyword evidence="3" id="KW-0732">Signal</keyword>
<feature type="transmembrane region" description="Helical" evidence="4">
    <location>
        <begin position="45"/>
        <end position="66"/>
    </location>
</feature>
<name>A0A2N1PKH6_9BACT</name>
<dbReference type="AlphaFoldDB" id="A0A2N1PKH6"/>
<evidence type="ECO:0000256" key="3">
    <source>
        <dbReference type="ARBA" id="ARBA00022729"/>
    </source>
</evidence>
<gene>
    <name evidence="5" type="ORF">CVV64_17230</name>
</gene>
<dbReference type="EMBL" id="PGXC01000034">
    <property type="protein sequence ID" value="PKK88826.1"/>
    <property type="molecule type" value="Genomic_DNA"/>
</dbReference>
<dbReference type="GO" id="GO:0030001">
    <property type="term" value="P:metal ion transport"/>
    <property type="evidence" value="ECO:0007669"/>
    <property type="project" value="InterPro"/>
</dbReference>
<evidence type="ECO:0008006" key="7">
    <source>
        <dbReference type="Google" id="ProtNLM"/>
    </source>
</evidence>
<organism evidence="5 6">
    <name type="scientific">Candidatus Wallbacteria bacterium HGW-Wallbacteria-1</name>
    <dbReference type="NCBI Taxonomy" id="2013854"/>
    <lineage>
        <taxon>Bacteria</taxon>
        <taxon>Candidatus Walliibacteriota</taxon>
    </lineage>
</organism>
<reference evidence="5 6" key="1">
    <citation type="journal article" date="2017" name="ISME J.">
        <title>Potential for microbial H2 and metal transformations associated with novel bacteria and archaea in deep terrestrial subsurface sediments.</title>
        <authorList>
            <person name="Hernsdorf A.W."/>
            <person name="Amano Y."/>
            <person name="Miyakawa K."/>
            <person name="Ise K."/>
            <person name="Suzuki Y."/>
            <person name="Anantharaman K."/>
            <person name="Probst A."/>
            <person name="Burstein D."/>
            <person name="Thomas B.C."/>
            <person name="Banfield J.F."/>
        </authorList>
    </citation>
    <scope>NUCLEOTIDE SEQUENCE [LARGE SCALE GENOMIC DNA]</scope>
    <source>
        <strain evidence="5">HGW-Wallbacteria-1</strain>
    </source>
</reference>
<dbReference type="InterPro" id="IPR050492">
    <property type="entry name" value="Bact_metal-bind_prot9"/>
</dbReference>
<dbReference type="GO" id="GO:0046872">
    <property type="term" value="F:metal ion binding"/>
    <property type="evidence" value="ECO:0007669"/>
    <property type="project" value="InterPro"/>
</dbReference>
<dbReference type="PANTHER" id="PTHR42953">
    <property type="entry name" value="HIGH-AFFINITY ZINC UPTAKE SYSTEM PROTEIN ZNUA-RELATED"/>
    <property type="match status" value="1"/>
</dbReference>
<accession>A0A2N1PKH6</accession>
<keyword evidence="2" id="KW-0813">Transport</keyword>
<keyword evidence="4" id="KW-1133">Transmembrane helix</keyword>
<evidence type="ECO:0000313" key="6">
    <source>
        <dbReference type="Proteomes" id="UP000233256"/>
    </source>
</evidence>
<comment type="similarity">
    <text evidence="1">Belongs to the bacterial solute-binding protein 9 family.</text>
</comment>
<sequence length="389" mass="42681">MEALKADPEVTETAALFFQARKTGDWQFIFMKAVKKLLSEIHCDFAGAPMSLLMILSILLCFAILISEPGFCGPTSGSAASASASAAPASAASASASASASAFPLKVHCSFFPVFSMAEAIAGPHASLSPMFSPDQDPSESIPSRDCIRECQNSSDLILLNGAGFEKWMEKVTLPMEKIVETAAEMEDTFIFIKEEVNHSHGAAGLHSHQGLDGHTWLSPIMAIKQADAIFQAFTDLRPHLTEKFKTGFNTLKSDLMTLDQAFRKGLKDFRGTLVASHPAYNYWAREYGVNLLSFTLDPNEIPEASALEHMKSKLNEITPPPRFMLWESQPAPEVMKVITDNLGLRHILFSPCEAIAPQNSKSPNSSFVEKMHQNLERLFHSLEISVKQ</sequence>
<comment type="caution">
    <text evidence="5">The sequence shown here is derived from an EMBL/GenBank/DDBJ whole genome shotgun (WGS) entry which is preliminary data.</text>
</comment>
<dbReference type="Gene3D" id="3.40.50.1980">
    <property type="entry name" value="Nitrogenase molybdenum iron protein domain"/>
    <property type="match status" value="2"/>
</dbReference>
<evidence type="ECO:0000313" key="5">
    <source>
        <dbReference type="EMBL" id="PKK88826.1"/>
    </source>
</evidence>
<proteinExistence type="inferred from homology"/>
<dbReference type="InterPro" id="IPR006127">
    <property type="entry name" value="ZnuA-like"/>
</dbReference>
<dbReference type="Pfam" id="PF01297">
    <property type="entry name" value="ZnuA"/>
    <property type="match status" value="1"/>
</dbReference>
<dbReference type="SUPFAM" id="SSF53807">
    <property type="entry name" value="Helical backbone' metal receptor"/>
    <property type="match status" value="1"/>
</dbReference>
<dbReference type="PANTHER" id="PTHR42953:SF3">
    <property type="entry name" value="HIGH-AFFINITY ZINC UPTAKE SYSTEM PROTEIN ZNUA"/>
    <property type="match status" value="1"/>
</dbReference>
<dbReference type="Proteomes" id="UP000233256">
    <property type="component" value="Unassembled WGS sequence"/>
</dbReference>